<gene>
    <name evidence="2" type="ORF">AAHA92_09812</name>
</gene>
<evidence type="ECO:0000313" key="3">
    <source>
        <dbReference type="Proteomes" id="UP001567538"/>
    </source>
</evidence>
<proteinExistence type="predicted"/>
<protein>
    <submittedName>
        <fullName evidence="2">Serine/threonine protein phosphatase 2A regulatory subunit B''beta-like</fullName>
    </submittedName>
</protein>
<feature type="region of interest" description="Disordered" evidence="1">
    <location>
        <begin position="65"/>
        <end position="110"/>
    </location>
</feature>
<sequence length="161" mass="17122">MDLDFNGDVTRLDAELLQLQELSPLAIKANPYIAEKLFDQWLSLPETNSLVKSLLNNAKGGGPLNAAGTTSSNTAASNTLPTMFPAGSTPPLSPRSSSCSPRIMKQRAGPSAFGPPLKLVNEPVKELIPQVDLLDVLLIYLQLLSYNPAAPSPLLLGCVKV</sequence>
<keyword evidence="3" id="KW-1185">Reference proteome</keyword>
<organism evidence="2 3">
    <name type="scientific">Salvia divinorum</name>
    <name type="common">Maria pastora</name>
    <name type="synonym">Diviner's sage</name>
    <dbReference type="NCBI Taxonomy" id="28513"/>
    <lineage>
        <taxon>Eukaryota</taxon>
        <taxon>Viridiplantae</taxon>
        <taxon>Streptophyta</taxon>
        <taxon>Embryophyta</taxon>
        <taxon>Tracheophyta</taxon>
        <taxon>Spermatophyta</taxon>
        <taxon>Magnoliopsida</taxon>
        <taxon>eudicotyledons</taxon>
        <taxon>Gunneridae</taxon>
        <taxon>Pentapetalae</taxon>
        <taxon>asterids</taxon>
        <taxon>lamiids</taxon>
        <taxon>Lamiales</taxon>
        <taxon>Lamiaceae</taxon>
        <taxon>Nepetoideae</taxon>
        <taxon>Mentheae</taxon>
        <taxon>Salviinae</taxon>
        <taxon>Salvia</taxon>
        <taxon>Salvia subgen. Calosphace</taxon>
    </lineage>
</organism>
<dbReference type="EMBL" id="JBEAFC010000004">
    <property type="protein sequence ID" value="KAL1559475.1"/>
    <property type="molecule type" value="Genomic_DNA"/>
</dbReference>
<comment type="caution">
    <text evidence="2">The sequence shown here is derived from an EMBL/GenBank/DDBJ whole genome shotgun (WGS) entry which is preliminary data.</text>
</comment>
<evidence type="ECO:0000313" key="2">
    <source>
        <dbReference type="EMBL" id="KAL1559475.1"/>
    </source>
</evidence>
<evidence type="ECO:0000256" key="1">
    <source>
        <dbReference type="SAM" id="MobiDB-lite"/>
    </source>
</evidence>
<dbReference type="AlphaFoldDB" id="A0ABD1HU36"/>
<accession>A0ABD1HU36</accession>
<reference evidence="2 3" key="1">
    <citation type="submission" date="2024-06" db="EMBL/GenBank/DDBJ databases">
        <title>A chromosome level genome sequence of Diviner's sage (Salvia divinorum).</title>
        <authorList>
            <person name="Ford S.A."/>
            <person name="Ro D.-K."/>
            <person name="Ness R.W."/>
            <person name="Phillips M.A."/>
        </authorList>
    </citation>
    <scope>NUCLEOTIDE SEQUENCE [LARGE SCALE GENOMIC DNA]</scope>
    <source>
        <strain evidence="2">SAF-2024a</strain>
        <tissue evidence="2">Leaf</tissue>
    </source>
</reference>
<dbReference type="Proteomes" id="UP001567538">
    <property type="component" value="Unassembled WGS sequence"/>
</dbReference>
<feature type="compositionally biased region" description="Low complexity" evidence="1">
    <location>
        <begin position="65"/>
        <end position="79"/>
    </location>
</feature>
<name>A0ABD1HU36_SALDI</name>